<dbReference type="CDD" id="cd07067">
    <property type="entry name" value="HP_PGM_like"/>
    <property type="match status" value="1"/>
</dbReference>
<dbReference type="InterPro" id="IPR029033">
    <property type="entry name" value="His_PPase_superfam"/>
</dbReference>
<dbReference type="PROSITE" id="PS00175">
    <property type="entry name" value="PG_MUTASE"/>
    <property type="match status" value="1"/>
</dbReference>
<dbReference type="InterPro" id="IPR013078">
    <property type="entry name" value="His_Pase_superF_clade-1"/>
</dbReference>
<dbReference type="GO" id="GO:0016791">
    <property type="term" value="F:phosphatase activity"/>
    <property type="evidence" value="ECO:0007669"/>
    <property type="project" value="TreeGrafter"/>
</dbReference>
<sequence length="233" mass="27041">MIQQEDNQEVPLIQENGASLKKIYLIRHGQSTFNAAYHANGQKDPYLFDARLTELGEQQANGLAKIVDESLTDIELIVSSPLSRALDTTRRGFSNLISQKNIKTVVIPYHAETVKTSDDNGRPKSMVQKEFLDFDLSHIEERWWYLPTEIKSDFTIDTEEYFKTIGYQEPQESILKRIAIFKEWLLQREENCIAVVGHSDYFYNLFDGKLPNFKNCQVLEWHINTNQTKFLTS</sequence>
<keyword evidence="2" id="KW-0413">Isomerase</keyword>
<organism evidence="3 4">
    <name type="scientific">Heterostelium pallidum (strain ATCC 26659 / Pp 5 / PN500)</name>
    <name type="common">Cellular slime mold</name>
    <name type="synonym">Polysphondylium pallidum</name>
    <dbReference type="NCBI Taxonomy" id="670386"/>
    <lineage>
        <taxon>Eukaryota</taxon>
        <taxon>Amoebozoa</taxon>
        <taxon>Evosea</taxon>
        <taxon>Eumycetozoa</taxon>
        <taxon>Dictyostelia</taxon>
        <taxon>Acytosteliales</taxon>
        <taxon>Acytosteliaceae</taxon>
        <taxon>Heterostelium</taxon>
    </lineage>
</organism>
<reference evidence="3 4" key="1">
    <citation type="journal article" date="2011" name="Genome Res.">
        <title>Phylogeny-wide analysis of social amoeba genomes highlights ancient origins for complex intercellular communication.</title>
        <authorList>
            <person name="Heidel A.J."/>
            <person name="Lawal H.M."/>
            <person name="Felder M."/>
            <person name="Schilde C."/>
            <person name="Helps N.R."/>
            <person name="Tunggal B."/>
            <person name="Rivero F."/>
            <person name="John U."/>
            <person name="Schleicher M."/>
            <person name="Eichinger L."/>
            <person name="Platzer M."/>
            <person name="Noegel A.A."/>
            <person name="Schaap P."/>
            <person name="Gloeckner G."/>
        </authorList>
    </citation>
    <scope>NUCLEOTIDE SEQUENCE [LARGE SCALE GENOMIC DNA]</scope>
    <source>
        <strain evidence="4">ATCC 26659 / Pp 5 / PN500</strain>
    </source>
</reference>
<keyword evidence="1" id="KW-0324">Glycolysis</keyword>
<gene>
    <name evidence="3" type="ORF">PPL_00633</name>
</gene>
<dbReference type="InterPro" id="IPR050275">
    <property type="entry name" value="PGM_Phosphatase"/>
</dbReference>
<proteinExistence type="predicted"/>
<dbReference type="OMA" id="ERWWYLP"/>
<keyword evidence="4" id="KW-1185">Reference proteome</keyword>
<dbReference type="PANTHER" id="PTHR48100">
    <property type="entry name" value="BROAD-SPECIFICITY PHOSPHATASE YOR283W-RELATED"/>
    <property type="match status" value="1"/>
</dbReference>
<dbReference type="SMART" id="SM00855">
    <property type="entry name" value="PGAM"/>
    <property type="match status" value="1"/>
</dbReference>
<dbReference type="InterPro" id="IPR001345">
    <property type="entry name" value="PG/BPGM_mutase_AS"/>
</dbReference>
<evidence type="ECO:0000313" key="4">
    <source>
        <dbReference type="Proteomes" id="UP000001396"/>
    </source>
</evidence>
<dbReference type="Gene3D" id="3.40.50.1240">
    <property type="entry name" value="Phosphoglycerate mutase-like"/>
    <property type="match status" value="1"/>
</dbReference>
<dbReference type="EMBL" id="ADBJ01000002">
    <property type="protein sequence ID" value="EFA86828.1"/>
    <property type="molecule type" value="Genomic_DNA"/>
</dbReference>
<evidence type="ECO:0000256" key="1">
    <source>
        <dbReference type="ARBA" id="ARBA00023152"/>
    </source>
</evidence>
<dbReference type="AlphaFoldDB" id="D3AX05"/>
<evidence type="ECO:0000313" key="3">
    <source>
        <dbReference type="EMBL" id="EFA86828.1"/>
    </source>
</evidence>
<dbReference type="GeneID" id="31356165"/>
<dbReference type="PANTHER" id="PTHR48100:SF1">
    <property type="entry name" value="HISTIDINE PHOSPHATASE FAMILY PROTEIN-RELATED"/>
    <property type="match status" value="1"/>
</dbReference>
<accession>D3AX05</accession>
<protein>
    <submittedName>
        <fullName evidence="3">Phosphoglycerate/bisphosphoglycerate mutase family protein</fullName>
    </submittedName>
</protein>
<dbReference type="GO" id="GO:0005737">
    <property type="term" value="C:cytoplasm"/>
    <property type="evidence" value="ECO:0007669"/>
    <property type="project" value="TreeGrafter"/>
</dbReference>
<dbReference type="Proteomes" id="UP000001396">
    <property type="component" value="Unassembled WGS sequence"/>
</dbReference>
<dbReference type="Pfam" id="PF00300">
    <property type="entry name" value="His_Phos_1"/>
    <property type="match status" value="1"/>
</dbReference>
<name>D3AX05_HETP5</name>
<dbReference type="InParanoid" id="D3AX05"/>
<dbReference type="SUPFAM" id="SSF53254">
    <property type="entry name" value="Phosphoglycerate mutase-like"/>
    <property type="match status" value="1"/>
</dbReference>
<dbReference type="RefSeq" id="XP_020438931.1">
    <property type="nucleotide sequence ID" value="XM_020571657.1"/>
</dbReference>
<evidence type="ECO:0000256" key="2">
    <source>
        <dbReference type="ARBA" id="ARBA00023235"/>
    </source>
</evidence>
<comment type="caution">
    <text evidence="3">The sequence shown here is derived from an EMBL/GenBank/DDBJ whole genome shotgun (WGS) entry which is preliminary data.</text>
</comment>